<dbReference type="PROSITE" id="PS51196">
    <property type="entry name" value="SECA_MOTOR_DEAD"/>
    <property type="match status" value="1"/>
</dbReference>
<dbReference type="GO" id="GO:0008564">
    <property type="term" value="F:protein-exporting ATPase activity"/>
    <property type="evidence" value="ECO:0007669"/>
    <property type="project" value="UniProtKB-EC"/>
</dbReference>
<keyword evidence="5 10" id="KW-0067">ATP-binding</keyword>
<comment type="subcellular location">
    <subcellularLocation>
        <location evidence="10">Cell membrane</location>
        <topology evidence="10">Peripheral membrane protein</topology>
        <orientation evidence="10">Cytoplasmic side</orientation>
    </subcellularLocation>
    <subcellularLocation>
        <location evidence="10">Cytoplasm</location>
    </subcellularLocation>
    <text evidence="10">Distribution is 50-50.</text>
</comment>
<evidence type="ECO:0000256" key="10">
    <source>
        <dbReference type="HAMAP-Rule" id="MF_01382"/>
    </source>
</evidence>
<dbReference type="InterPro" id="IPR044722">
    <property type="entry name" value="SecA_SF2_C"/>
</dbReference>
<evidence type="ECO:0000259" key="13">
    <source>
        <dbReference type="PROSITE" id="PS51194"/>
    </source>
</evidence>
<dbReference type="RefSeq" id="WP_149114354.1">
    <property type="nucleotide sequence ID" value="NZ_CP042425.1"/>
</dbReference>
<dbReference type="GO" id="GO:0031522">
    <property type="term" value="C:cell envelope Sec protein transport complex"/>
    <property type="evidence" value="ECO:0007669"/>
    <property type="project" value="TreeGrafter"/>
</dbReference>
<gene>
    <name evidence="10" type="primary">secA</name>
    <name evidence="15" type="ORF">PX52LOC_07109</name>
</gene>
<organism evidence="15 16">
    <name type="scientific">Limnoglobus roseus</name>
    <dbReference type="NCBI Taxonomy" id="2598579"/>
    <lineage>
        <taxon>Bacteria</taxon>
        <taxon>Pseudomonadati</taxon>
        <taxon>Planctomycetota</taxon>
        <taxon>Planctomycetia</taxon>
        <taxon>Gemmatales</taxon>
        <taxon>Gemmataceae</taxon>
        <taxon>Limnoglobus</taxon>
    </lineage>
</organism>
<accession>A0A5C1APG1</accession>
<dbReference type="HAMAP" id="MF_01382">
    <property type="entry name" value="SecA"/>
    <property type="match status" value="1"/>
</dbReference>
<dbReference type="SUPFAM" id="SSF81767">
    <property type="entry name" value="Pre-protein crosslinking domain of SecA"/>
    <property type="match status" value="1"/>
</dbReference>
<feature type="domain" description="Helicase C-terminal" evidence="13">
    <location>
        <begin position="486"/>
        <end position="667"/>
    </location>
</feature>
<dbReference type="SMART" id="SM00957">
    <property type="entry name" value="SecA_DEAD"/>
    <property type="match status" value="1"/>
</dbReference>
<reference evidence="16" key="1">
    <citation type="submission" date="2019-08" db="EMBL/GenBank/DDBJ databases">
        <title>Limnoglobus roseus gen. nov., sp. nov., a novel freshwater planctomycete with a giant genome from the family Gemmataceae.</title>
        <authorList>
            <person name="Kulichevskaya I.S."/>
            <person name="Naumoff D.G."/>
            <person name="Miroshnikov K."/>
            <person name="Ivanova A."/>
            <person name="Philippov D.A."/>
            <person name="Hakobyan A."/>
            <person name="Rijpstra I.C."/>
            <person name="Sinninghe Damste J.S."/>
            <person name="Liesack W."/>
            <person name="Dedysh S.N."/>
        </authorList>
    </citation>
    <scope>NUCLEOTIDE SEQUENCE [LARGE SCALE GENOMIC DNA]</scope>
    <source>
        <strain evidence="16">PX52</strain>
    </source>
</reference>
<evidence type="ECO:0000256" key="5">
    <source>
        <dbReference type="ARBA" id="ARBA00022840"/>
    </source>
</evidence>
<keyword evidence="9 10" id="KW-0472">Membrane</keyword>
<dbReference type="FunFam" id="3.40.50.300:FF:000429">
    <property type="entry name" value="Preprotein translocase subunit SecA"/>
    <property type="match status" value="1"/>
</dbReference>
<dbReference type="EMBL" id="CP042425">
    <property type="protein sequence ID" value="QEL20023.1"/>
    <property type="molecule type" value="Genomic_DNA"/>
</dbReference>
<keyword evidence="4 10" id="KW-0547">Nucleotide-binding</keyword>
<dbReference type="PROSITE" id="PS51192">
    <property type="entry name" value="HELICASE_ATP_BIND_1"/>
    <property type="match status" value="1"/>
</dbReference>
<dbReference type="InterPro" id="IPR011130">
    <property type="entry name" value="SecA_preprotein_X-link_dom"/>
</dbReference>
<dbReference type="InterPro" id="IPR001650">
    <property type="entry name" value="Helicase_C-like"/>
</dbReference>
<dbReference type="CDD" id="cd18803">
    <property type="entry name" value="SF2_C_secA"/>
    <property type="match status" value="1"/>
</dbReference>
<keyword evidence="3 10" id="KW-0963">Cytoplasm</keyword>
<dbReference type="AlphaFoldDB" id="A0A5C1APG1"/>
<keyword evidence="1 10" id="KW-0813">Transport</keyword>
<keyword evidence="8 10" id="KW-0811">Translocation</keyword>
<dbReference type="InterPro" id="IPR000185">
    <property type="entry name" value="SecA"/>
</dbReference>
<comment type="subunit">
    <text evidence="10">Monomer and homodimer. Part of the essential Sec protein translocation apparatus which comprises SecA, SecYEG and auxiliary proteins SecDF. Other proteins may also be involved.</text>
</comment>
<feature type="region of interest" description="Disordered" evidence="11">
    <location>
        <begin position="1"/>
        <end position="35"/>
    </location>
</feature>
<dbReference type="PRINTS" id="PR00906">
    <property type="entry name" value="SECA"/>
</dbReference>
<dbReference type="GO" id="GO:0005829">
    <property type="term" value="C:cytosol"/>
    <property type="evidence" value="ECO:0007669"/>
    <property type="project" value="TreeGrafter"/>
</dbReference>
<feature type="domain" description="SecA family profile" evidence="14">
    <location>
        <begin position="48"/>
        <end position="642"/>
    </location>
</feature>
<dbReference type="Gene3D" id="3.90.1440.10">
    <property type="entry name" value="SecA, preprotein cross-linking domain"/>
    <property type="match status" value="1"/>
</dbReference>
<dbReference type="Gene3D" id="3.40.50.300">
    <property type="entry name" value="P-loop containing nucleotide triphosphate hydrolases"/>
    <property type="match status" value="2"/>
</dbReference>
<dbReference type="EC" id="7.4.2.8" evidence="10"/>
<dbReference type="Pfam" id="PF21090">
    <property type="entry name" value="P-loop_SecA"/>
    <property type="match status" value="2"/>
</dbReference>
<dbReference type="SUPFAM" id="SSF52540">
    <property type="entry name" value="P-loop containing nucleoside triphosphate hydrolases"/>
    <property type="match status" value="2"/>
</dbReference>
<evidence type="ECO:0000259" key="12">
    <source>
        <dbReference type="PROSITE" id="PS51192"/>
    </source>
</evidence>
<dbReference type="GO" id="GO:0017038">
    <property type="term" value="P:protein import"/>
    <property type="evidence" value="ECO:0007669"/>
    <property type="project" value="InterPro"/>
</dbReference>
<dbReference type="CDD" id="cd17928">
    <property type="entry name" value="DEXDc_SecA"/>
    <property type="match status" value="1"/>
</dbReference>
<keyword evidence="7 10" id="KW-1278">Translocase</keyword>
<dbReference type="GO" id="GO:0006605">
    <property type="term" value="P:protein targeting"/>
    <property type="evidence" value="ECO:0007669"/>
    <property type="project" value="UniProtKB-UniRule"/>
</dbReference>
<dbReference type="GO" id="GO:0043952">
    <property type="term" value="P:protein transport by the Sec complex"/>
    <property type="evidence" value="ECO:0007669"/>
    <property type="project" value="TreeGrafter"/>
</dbReference>
<dbReference type="InterPro" id="IPR011115">
    <property type="entry name" value="SecA_DEAD"/>
</dbReference>
<proteinExistence type="inferred from homology"/>
<evidence type="ECO:0000259" key="14">
    <source>
        <dbReference type="PROSITE" id="PS51196"/>
    </source>
</evidence>
<evidence type="ECO:0000256" key="7">
    <source>
        <dbReference type="ARBA" id="ARBA00022967"/>
    </source>
</evidence>
<evidence type="ECO:0000256" key="3">
    <source>
        <dbReference type="ARBA" id="ARBA00022490"/>
    </source>
</evidence>
<feature type="domain" description="Helicase ATP-binding" evidence="12">
    <location>
        <begin position="134"/>
        <end position="311"/>
    </location>
</feature>
<dbReference type="InterPro" id="IPR027417">
    <property type="entry name" value="P-loop_NTPase"/>
</dbReference>
<keyword evidence="16" id="KW-1185">Reference proteome</keyword>
<evidence type="ECO:0000256" key="4">
    <source>
        <dbReference type="ARBA" id="ARBA00022741"/>
    </source>
</evidence>
<comment type="catalytic activity">
    <reaction evidence="10">
        <text>ATP + H2O + cellular proteinSide 1 = ADP + phosphate + cellular proteinSide 2.</text>
        <dbReference type="EC" id="7.4.2.8"/>
    </reaction>
</comment>
<dbReference type="InterPro" id="IPR020937">
    <property type="entry name" value="SecA_CS"/>
</dbReference>
<keyword evidence="2 10" id="KW-1003">Cell membrane</keyword>
<comment type="similarity">
    <text evidence="10">Belongs to the SecA family.</text>
</comment>
<dbReference type="GO" id="GO:0005524">
    <property type="term" value="F:ATP binding"/>
    <property type="evidence" value="ECO:0007669"/>
    <property type="project" value="UniProtKB-UniRule"/>
</dbReference>
<evidence type="ECO:0000256" key="11">
    <source>
        <dbReference type="SAM" id="MobiDB-lite"/>
    </source>
</evidence>
<evidence type="ECO:0000256" key="1">
    <source>
        <dbReference type="ARBA" id="ARBA00022448"/>
    </source>
</evidence>
<evidence type="ECO:0000256" key="2">
    <source>
        <dbReference type="ARBA" id="ARBA00022475"/>
    </source>
</evidence>
<evidence type="ECO:0000313" key="15">
    <source>
        <dbReference type="EMBL" id="QEL20023.1"/>
    </source>
</evidence>
<dbReference type="InterPro" id="IPR014001">
    <property type="entry name" value="Helicase_ATP-bd"/>
</dbReference>
<dbReference type="Pfam" id="PF07517">
    <property type="entry name" value="SecA_DEAD"/>
    <property type="match status" value="1"/>
</dbReference>
<evidence type="ECO:0000256" key="9">
    <source>
        <dbReference type="ARBA" id="ARBA00023136"/>
    </source>
</evidence>
<dbReference type="GO" id="GO:0005886">
    <property type="term" value="C:plasma membrane"/>
    <property type="evidence" value="ECO:0007669"/>
    <property type="project" value="UniProtKB-SubCell"/>
</dbReference>
<sequence>MSTAQAPEEILNLVPADQTAPPLADEKHEPRRPTIANVPGRLGTLVENRLRAIADPRPWKRRLARAALVIPKIRHWEQQFINFNEEDLRKKSMNLRGRVRGGEHIDKLIPEAFALAAIAIRRLFGYQLFDVQLAAGIVMHYGGLVELATGEGKTLCAVSPAYLNSLENKGVHVTTVNDYLAKRDAEEMGPVYRMLGLTVGCIQQKMEDGDRTLQYKCDVTYGTAAEFGFDFLRDRLKVRGGQSTTAPFWAPWTNNGPAKMDPRVQRPLHYAIVDEADSIFVDEARTPLIIANPTRDATPEEQIMFKWADGVAKQMQRDEHFRLDLKKDKIEILDSGRTLVRYSNPPTGQHAVAMDKLLEQVEKSLHAYHRFSLDHQYIISKDGKIIIIDEGTGRPMPDRHWRDGLHQAVEVKESVQVTMPSEHAAQVTFQNFYRLYKKLAGMSGTLMPNFSEMRRVYRRWVTKIPTNRPIKRVTMLDAVAPNEGEKFDAVVKQVREMVAQGRPVLIGTRTVDKSERLSKLLELGGVEHLVLNARQDANEAQIIGAAGQLGRVTVATNMAGRGTDIKLGPGVAENGGLHVIGTERHEAERIDRQLAGRAGRQGDPGTAQFFISLEDGVLEGLGQARQQALEELGRSGSSRPWSMFRRLFRKAQKRIEKKHYKQRLDLMHYDRGRQEMLQDLGADPYVD</sequence>
<dbReference type="GO" id="GO:0065002">
    <property type="term" value="P:intracellular protein transmembrane transport"/>
    <property type="evidence" value="ECO:0007669"/>
    <property type="project" value="UniProtKB-UniRule"/>
</dbReference>
<dbReference type="PROSITE" id="PS51194">
    <property type="entry name" value="HELICASE_CTER"/>
    <property type="match status" value="1"/>
</dbReference>
<dbReference type="InterPro" id="IPR036670">
    <property type="entry name" value="SecA_X-link_sf"/>
</dbReference>
<name>A0A5C1APG1_9BACT</name>
<dbReference type="PANTHER" id="PTHR30612:SF0">
    <property type="entry name" value="CHLOROPLAST PROTEIN-TRANSPORTING ATPASE"/>
    <property type="match status" value="1"/>
</dbReference>
<dbReference type="Proteomes" id="UP000324974">
    <property type="component" value="Chromosome"/>
</dbReference>
<dbReference type="SMART" id="SM00958">
    <property type="entry name" value="SecA_PP_bind"/>
    <property type="match status" value="1"/>
</dbReference>
<dbReference type="PROSITE" id="PS01312">
    <property type="entry name" value="SECA"/>
    <property type="match status" value="1"/>
</dbReference>
<dbReference type="Pfam" id="PF01043">
    <property type="entry name" value="SecA_PP_bind"/>
    <property type="match status" value="1"/>
</dbReference>
<feature type="binding site" evidence="10">
    <location>
        <begin position="150"/>
        <end position="154"/>
    </location>
    <ligand>
        <name>ATP</name>
        <dbReference type="ChEBI" id="CHEBI:30616"/>
    </ligand>
</feature>
<protein>
    <recommendedName>
        <fullName evidence="10">Protein translocase subunit SecA</fullName>
        <ecNumber evidence="10">7.4.2.8</ecNumber>
    </recommendedName>
</protein>
<dbReference type="OrthoDB" id="9805579at2"/>
<evidence type="ECO:0000256" key="6">
    <source>
        <dbReference type="ARBA" id="ARBA00022927"/>
    </source>
</evidence>
<keyword evidence="6 10" id="KW-0653">Protein transport</keyword>
<feature type="binding site" evidence="10">
    <location>
        <position position="564"/>
    </location>
    <ligand>
        <name>ATP</name>
        <dbReference type="ChEBI" id="CHEBI:30616"/>
    </ligand>
</feature>
<evidence type="ECO:0000256" key="8">
    <source>
        <dbReference type="ARBA" id="ARBA00023010"/>
    </source>
</evidence>
<evidence type="ECO:0000313" key="16">
    <source>
        <dbReference type="Proteomes" id="UP000324974"/>
    </source>
</evidence>
<dbReference type="PANTHER" id="PTHR30612">
    <property type="entry name" value="SECA INNER MEMBRANE COMPONENT OF SEC PROTEIN SECRETION SYSTEM"/>
    <property type="match status" value="1"/>
</dbReference>
<feature type="binding site" evidence="10">
    <location>
        <position position="132"/>
    </location>
    <ligand>
        <name>ATP</name>
        <dbReference type="ChEBI" id="CHEBI:30616"/>
    </ligand>
</feature>
<comment type="function">
    <text evidence="10">Part of the Sec protein translocase complex. Interacts with the SecYEG preprotein conducting channel. Has a central role in coupling the hydrolysis of ATP to the transfer of proteins into and across the cell membrane, serving as an ATP-driven molecular motor driving the stepwise translocation of polypeptide chains across the membrane.</text>
</comment>
<dbReference type="InterPro" id="IPR014018">
    <property type="entry name" value="SecA_motor_DEAD"/>
</dbReference>
<dbReference type="KEGG" id="lrs:PX52LOC_07109"/>